<keyword evidence="2" id="KW-0159">Chromosome partition</keyword>
<dbReference type="RefSeq" id="NP_001286642.1">
    <property type="nucleotide sequence ID" value="NM_001299713.1"/>
</dbReference>
<evidence type="ECO:0000313" key="7">
    <source>
        <dbReference type="FlyBase" id="FBgn0034543"/>
    </source>
</evidence>
<reference evidence="5 8" key="2">
    <citation type="journal article" date="2002" name="Genome Biol.">
        <title>Finishing a whole-genome shotgun: release 3 of the Drosophila melanogaster euchromatic genome sequence.</title>
        <authorList>
            <person name="Celniker S.E."/>
            <person name="Wheeler D.A."/>
            <person name="Kronmiller B."/>
            <person name="Carlson J.W."/>
            <person name="Halpern A."/>
            <person name="Patel S."/>
            <person name="Adams M."/>
            <person name="Champe M."/>
            <person name="Dugan S.P."/>
            <person name="Frise E."/>
            <person name="Hodgson A."/>
            <person name="George R.A."/>
            <person name="Hoskins R.A."/>
            <person name="Laverty T."/>
            <person name="Muzny D.M."/>
            <person name="Nelson C.R."/>
            <person name="Pacleb J.M."/>
            <person name="Park S."/>
            <person name="Pfeiffer B.D."/>
            <person name="Richards S."/>
            <person name="Sodergren E.J."/>
            <person name="Svirskas R."/>
            <person name="Tabor P.E."/>
            <person name="Wan K."/>
            <person name="Stapleton M."/>
            <person name="Sutton G.G."/>
            <person name="Venter C."/>
            <person name="Weinstock G."/>
            <person name="Scherer S.E."/>
            <person name="Myers E.W."/>
            <person name="Gibbs R.A."/>
            <person name="Rubin G.M."/>
        </authorList>
    </citation>
    <scope>NUCLEOTIDE SEQUENCE [LARGE SCALE GENOMIC DNA]</scope>
    <source>
        <strain evidence="8">Berkeley</strain>
    </source>
</reference>
<dbReference type="AGR" id="FB:FBgn0034543"/>
<reference evidence="5 8" key="3">
    <citation type="journal article" date="2002" name="Genome Biol.">
        <title>Annotation of the Drosophila melanogaster euchromatic genome: a systematic review.</title>
        <authorList>
            <person name="Misra S."/>
            <person name="Crosby M.A."/>
            <person name="Mungall C.J."/>
            <person name="Matthews B.B."/>
            <person name="Campbell K.S."/>
            <person name="Hradecky P."/>
            <person name="Huang Y."/>
            <person name="Kaminker J.S."/>
            <person name="Millburn G.H."/>
            <person name="Prochnik S.E."/>
            <person name="Smith C.D."/>
            <person name="Tupy J.L."/>
            <person name="Whitfied E.J."/>
            <person name="Bayraktaroglu L."/>
            <person name="Berman B.P."/>
            <person name="Bettencourt B.R."/>
            <person name="Celniker S.E."/>
            <person name="de Grey A.D."/>
            <person name="Drysdale R.A."/>
            <person name="Harris N.L."/>
            <person name="Richter J."/>
            <person name="Russo S."/>
            <person name="Schroeder A.J."/>
            <person name="Shu S.Q."/>
            <person name="Stapleton M."/>
            <person name="Yamada C."/>
            <person name="Ashburner M."/>
            <person name="Gelbart W.M."/>
            <person name="Rubin G.M."/>
            <person name="Lewis S.E."/>
        </authorList>
    </citation>
    <scope>GENOME REANNOTATION</scope>
    <source>
        <strain evidence="8">Berkeley</strain>
    </source>
</reference>
<dbReference type="SUPFAM" id="SSF117916">
    <property type="entry name" value="Fe-S cluster assembly (FSCA) domain-like"/>
    <property type="match status" value="1"/>
</dbReference>
<dbReference type="OMA" id="HELGYRN"/>
<dbReference type="ExpressionAtlas" id="A0A0B4LG04">
    <property type="expression patterns" value="baseline and differential"/>
</dbReference>
<dbReference type="Proteomes" id="UP000000803">
    <property type="component" value="Chromosome 2R"/>
</dbReference>
<evidence type="ECO:0000313" key="6">
    <source>
        <dbReference type="EMBL" id="AHN56438.1"/>
    </source>
</evidence>
<accession>A0A0B4LG04</accession>
<feature type="compositionally biased region" description="Gly residues" evidence="3">
    <location>
        <begin position="28"/>
        <end position="37"/>
    </location>
</feature>
<evidence type="ECO:0000256" key="1">
    <source>
        <dbReference type="ARBA" id="ARBA00010381"/>
    </source>
</evidence>
<dbReference type="Gene3D" id="3.30.300.130">
    <property type="entry name" value="Fe-S cluster assembly (FSCA)"/>
    <property type="match status" value="1"/>
</dbReference>
<organism evidence="5 8">
    <name type="scientific">Drosophila melanogaster</name>
    <name type="common">Fruit fly</name>
    <dbReference type="NCBI Taxonomy" id="7227"/>
    <lineage>
        <taxon>Eukaryota</taxon>
        <taxon>Metazoa</taxon>
        <taxon>Ecdysozoa</taxon>
        <taxon>Arthropoda</taxon>
        <taxon>Hexapoda</taxon>
        <taxon>Insecta</taxon>
        <taxon>Pterygota</taxon>
        <taxon>Neoptera</taxon>
        <taxon>Endopterygota</taxon>
        <taxon>Diptera</taxon>
        <taxon>Brachycera</taxon>
        <taxon>Muscomorpha</taxon>
        <taxon>Ephydroidea</taxon>
        <taxon>Drosophilidae</taxon>
        <taxon>Drosophila</taxon>
        <taxon>Sophophora</taxon>
    </lineage>
</organism>
<dbReference type="PROSITE" id="PS51257">
    <property type="entry name" value="PROKAR_LIPOPROTEIN"/>
    <property type="match status" value="1"/>
</dbReference>
<dbReference type="RefSeq" id="NP_001286643.1">
    <property type="nucleotide sequence ID" value="NM_001299714.1"/>
</dbReference>
<reference evidence="5 8" key="8">
    <citation type="journal article" date="2007" name="Science">
        <title>The Release 5.1 annotation of Drosophila melanogaster heterochromatin.</title>
        <authorList>
            <person name="Smith C.D."/>
            <person name="Shu S."/>
            <person name="Mungall C.J."/>
            <person name="Karpen G.H."/>
        </authorList>
    </citation>
    <scope>NUCLEOTIDE SEQUENCE [LARGE SCALE GENOMIC DNA]</scope>
    <source>
        <strain evidence="8">Berkeley</strain>
    </source>
</reference>
<feature type="domain" description="MIP18 family-like" evidence="4">
    <location>
        <begin position="95"/>
        <end position="168"/>
    </location>
</feature>
<reference evidence="5 8" key="6">
    <citation type="journal article" date="2005" name="PLoS Comput. Biol.">
        <title>Combined evidence annotation of transposable elements in genome sequences.</title>
        <authorList>
            <person name="Quesneville H."/>
            <person name="Bergman C.M."/>
            <person name="Andrieu O."/>
            <person name="Autard D."/>
            <person name="Nouaud D."/>
            <person name="Ashburner M."/>
            <person name="Anxolabehere D."/>
        </authorList>
    </citation>
    <scope>NUCLEOTIDE SEQUENCE [LARGE SCALE GENOMIC DNA]</scope>
    <source>
        <strain evidence="8">Berkeley</strain>
    </source>
</reference>
<comment type="similarity">
    <text evidence="1">Belongs to the MIP18 family.</text>
</comment>
<dbReference type="Gene3D" id="6.10.250.1280">
    <property type="match status" value="1"/>
</dbReference>
<feature type="compositionally biased region" description="Low complexity" evidence="3">
    <location>
        <begin position="12"/>
        <end position="27"/>
    </location>
</feature>
<dbReference type="InterPro" id="IPR034904">
    <property type="entry name" value="FSCA_dom_sf"/>
</dbReference>
<reference evidence="5" key="12">
    <citation type="journal article" date="2015" name="Genome Res.">
        <title>The Release 6 reference sequence of the Drosophila melanogaster genome.</title>
        <authorList>
            <person name="Hoskins R.A."/>
            <person name="Carlson J.W."/>
            <person name="Wan K.H."/>
            <person name="Park S."/>
            <person name="Mendez I."/>
            <person name="Galle S.E."/>
            <person name="Booth B.W."/>
            <person name="Pfeiffer B.D."/>
            <person name="George R.A."/>
            <person name="Svirskas R."/>
            <person name="Krzywinski M."/>
            <person name="Schein J."/>
            <person name="Accardo M.C."/>
            <person name="Damia E."/>
            <person name="Messina G."/>
            <person name="Mendez-Lago M."/>
            <person name="de Pablos B."/>
            <person name="Demakova O.V."/>
            <person name="Andreyeva E.N."/>
            <person name="Boldyreva L.V."/>
            <person name="Marra M."/>
            <person name="Carvalho A.B."/>
            <person name="Dimitri P."/>
            <person name="Villasante A."/>
            <person name="Zhimulev I.F."/>
            <person name="Rubin G.M."/>
            <person name="Karpen G.H."/>
            <person name="Celniker S.E."/>
        </authorList>
    </citation>
    <scope>NUCLEOTIDE SEQUENCE</scope>
</reference>
<reference evidence="5 8" key="9">
    <citation type="journal article" date="2007" name="Science">
        <title>Sequence finishing and mapping of Drosophila melanogaster heterochromatin.</title>
        <authorList>
            <person name="Hoskins R.A."/>
            <person name="Carlson J.W."/>
            <person name="Kennedy C."/>
            <person name="Acevedo D."/>
            <person name="Evans-Holm M."/>
            <person name="Frise E."/>
            <person name="Wan K.H."/>
            <person name="Park S."/>
            <person name="Mendez-Lago M."/>
            <person name="Rossi F."/>
            <person name="Villasante A."/>
            <person name="Dimitri P."/>
            <person name="Karpen G.H."/>
            <person name="Celniker S.E."/>
        </authorList>
    </citation>
    <scope>NUCLEOTIDE SEQUENCE [LARGE SCALE GENOMIC DNA]</scope>
    <source>
        <strain evidence="8">Berkeley</strain>
    </source>
</reference>
<reference evidence="5 8" key="5">
    <citation type="journal article" date="2002" name="Genome Biol.">
        <title>Heterochromatic sequences in a Drosophila whole-genome shotgun assembly.</title>
        <authorList>
            <person name="Hoskins R.A."/>
            <person name="Smith C.D."/>
            <person name="Carlson J.W."/>
            <person name="Carvalho A.B."/>
            <person name="Halpern A."/>
            <person name="Kaminker J.S."/>
            <person name="Kennedy C."/>
            <person name="Mungall C.J."/>
            <person name="Sullivan B.A."/>
            <person name="Sutton G.G."/>
            <person name="Yasuhara J.C."/>
            <person name="Wakimoto B.T."/>
            <person name="Myers E.W."/>
            <person name="Celniker S.E."/>
            <person name="Rubin G.M."/>
            <person name="Karpen G.H."/>
        </authorList>
    </citation>
    <scope>NUCLEOTIDE SEQUENCE [LARGE SCALE GENOMIC DNA]</scope>
    <source>
        <strain evidence="8">Berkeley</strain>
    </source>
</reference>
<sequence length="218" mass="23806">MLSYIKRKLSESDSGVSSVATVTSSCGGDSGRAGGTGSSESGTGSSSASISGRSQNADELVRKTSQMSMDDEAIAFGEDALLHELGYKNQTELQETIYDLLRGIRDPEKPCTLEDLNVVYEDGIFVMPPTRSNVSVVRIEFNPTVPHCSLATLIGLCIRVKVERGLPHNIKLDIYIKKGAHQTEEEINKQINDKERIAAAMENPNLRDLVENCIKDEE</sequence>
<dbReference type="GO" id="GO:0007059">
    <property type="term" value="P:chromosome segregation"/>
    <property type="evidence" value="ECO:0007669"/>
    <property type="project" value="UniProtKB-KW"/>
</dbReference>
<dbReference type="BioGRID-ORCS" id="246485">
    <property type="hits" value="0 hits in 1 CRISPR screen"/>
</dbReference>
<evidence type="ECO:0000313" key="5">
    <source>
        <dbReference type="EMBL" id="AHN56437.1"/>
    </source>
</evidence>
<evidence type="ECO:0000259" key="4">
    <source>
        <dbReference type="Pfam" id="PF01883"/>
    </source>
</evidence>
<evidence type="ECO:0000256" key="2">
    <source>
        <dbReference type="ARBA" id="ARBA00022829"/>
    </source>
</evidence>
<dbReference type="InterPro" id="IPR002744">
    <property type="entry name" value="MIP18-like"/>
</dbReference>
<reference evidence="5" key="10">
    <citation type="journal article" date="2015" name="G3 (Bethesda)">
        <title>Gene Model Annotations for Drosophila melanogaster: Impact of High-Throughput Data.</title>
        <authorList>
            <consortium name="FlyBase Consortium"/>
            <person name="Matthews B.B."/>
            <person name="Dos Santos G."/>
            <person name="Crosby M.A."/>
            <person name="Emmert D.B."/>
            <person name="St Pierre S.E."/>
            <person name="Gramates L.S."/>
            <person name="Zhou P."/>
            <person name="Schroeder A.J."/>
            <person name="Falls K."/>
            <person name="Strelets V."/>
            <person name="Russo S.M."/>
            <person name="Gelbart W.M."/>
            <person name="null"/>
        </authorList>
    </citation>
    <scope>NUCLEOTIDE SEQUENCE</scope>
</reference>
<dbReference type="Pfam" id="PF01883">
    <property type="entry name" value="FeS_assembly_P"/>
    <property type="match status" value="1"/>
</dbReference>
<dbReference type="InterPro" id="IPR039796">
    <property type="entry name" value="MIP18"/>
</dbReference>
<dbReference type="OrthoDB" id="2746at2759"/>
<proteinExistence type="inferred from homology"/>
<keyword evidence="8" id="KW-1185">Reference proteome</keyword>
<dbReference type="GO" id="GO:0051604">
    <property type="term" value="P:protein maturation"/>
    <property type="evidence" value="ECO:0007669"/>
    <property type="project" value="InterPro"/>
</dbReference>
<reference evidence="5" key="11">
    <citation type="journal article" date="2015" name="G3 (Bethesda)">
        <title>Gene Model Annotations for Drosophila melanogaster: The Rule-Benders.</title>
        <authorList>
            <consortium name="FlyBase Consortium"/>
            <person name="Crosby M.A."/>
            <person name="Gramates L.S."/>
            <person name="Dos Santos G."/>
            <person name="Matthews B.B."/>
            <person name="St Pierre S.E."/>
            <person name="Zhou P."/>
            <person name="Schroeder A.J."/>
            <person name="Falls K."/>
            <person name="Emmert D.B."/>
            <person name="Russo S.M."/>
            <person name="Gelbart W.M."/>
            <person name="null"/>
        </authorList>
    </citation>
    <scope>NUCLEOTIDE SEQUENCE</scope>
</reference>
<dbReference type="Bgee" id="FBgn0034543">
    <property type="expression patterns" value="Expressed in adult abdominal pericardial cell (Drosophila) in dorsal vessel heart and 226 other cell types or tissues"/>
</dbReference>
<dbReference type="GeneID" id="246485"/>
<dbReference type="RefSeq" id="NP_611509.1">
    <property type="nucleotide sequence ID" value="NM_137665.2"/>
</dbReference>
<dbReference type="FlyBase" id="FBgn0034543">
    <property type="gene designation" value="galla-1"/>
</dbReference>
<evidence type="ECO:0000313" key="8">
    <source>
        <dbReference type="Proteomes" id="UP000000803"/>
    </source>
</evidence>
<gene>
    <name evidence="5 7" type="primary">galla-1</name>
    <name evidence="5" type="synonym">CG10404</name>
    <name evidence="5" type="synonym">Cg30152</name>
    <name evidence="5" type="synonym">Dmel\CG30152</name>
    <name evidence="5" type="synonym">FAM96a</name>
    <name evidence="5 7" type="ORF">CG30152</name>
    <name evidence="5" type="ORF">Dmel_CG30152</name>
</gene>
<dbReference type="VEuPathDB" id="VectorBase:FBgn0034543"/>
<dbReference type="AlphaFoldDB" id="A0A0B4LG04"/>
<dbReference type="EMBL" id="AE013599">
    <property type="protein sequence ID" value="AHN56438.1"/>
    <property type="molecule type" value="Genomic_DNA"/>
</dbReference>
<feature type="region of interest" description="Disordered" evidence="3">
    <location>
        <begin position="1"/>
        <end position="59"/>
    </location>
</feature>
<reference evidence="5 8" key="4">
    <citation type="journal article" date="2002" name="Genome Biol.">
        <title>The transposable elements of the Drosophila melanogaster euchromatin: a genomics perspective.</title>
        <authorList>
            <person name="Kaminker J.S."/>
            <person name="Bergman C.M."/>
            <person name="Kronmiller B."/>
            <person name="Carlson J."/>
            <person name="Svirskas R."/>
            <person name="Patel S."/>
            <person name="Frise E."/>
            <person name="Wheeler D.A."/>
            <person name="Lewis S.E."/>
            <person name="Rubin G.M."/>
            <person name="Ashburner M."/>
            <person name="Celniker S.E."/>
        </authorList>
    </citation>
    <scope>NUCLEOTIDE SEQUENCE [LARGE SCALE GENOMIC DNA]</scope>
    <source>
        <strain evidence="8">Berkeley</strain>
    </source>
</reference>
<dbReference type="DNASU" id="246485"/>
<dbReference type="PANTHER" id="PTHR12377">
    <property type="entry name" value="CYTOSOLIC IRON-SULFUR ASSEMBLY COMPONENT 2B-RELATED"/>
    <property type="match status" value="1"/>
</dbReference>
<reference evidence="5" key="14">
    <citation type="submission" date="2020-05" db="EMBL/GenBank/DDBJ databases">
        <title>Drosophila melanogaster release 4 sequence.</title>
        <authorList>
            <consortium name="Berkeley Drosophila Genome Project"/>
            <person name="Celniker S."/>
            <person name="Carlson J."/>
            <person name="Wan K."/>
            <person name="Pfeiffer B."/>
            <person name="Frise E."/>
            <person name="George R."/>
            <person name="Hoskins R."/>
            <person name="Stapleton M."/>
            <person name="Pacleb J."/>
            <person name="Park S."/>
            <person name="Svirskas R."/>
            <person name="Smith E."/>
            <person name="Yu C."/>
            <person name="Rubin G."/>
        </authorList>
    </citation>
    <scope>NUCLEOTIDE SEQUENCE</scope>
</reference>
<reference evidence="5 8" key="1">
    <citation type="journal article" date="2000" name="Science">
        <title>The genome sequence of Drosophila melanogaster.</title>
        <authorList>
            <person name="Adams M.D."/>
            <person name="Celniker S.E."/>
            <person name="Holt R.A."/>
            <person name="Evans C.A."/>
            <person name="Gocayne J.D."/>
            <person name="Amanatides P.G."/>
            <person name="Scherer S.E."/>
            <person name="Li P.W."/>
            <person name="Hoskins R.A."/>
            <person name="Galle R.F."/>
            <person name="George R.A."/>
            <person name="Lewis S.E."/>
            <person name="Richards S."/>
            <person name="Ashburner M."/>
            <person name="Henderson S.N."/>
            <person name="Sutton G.G."/>
            <person name="Wortman J.R."/>
            <person name="Yandell M.D."/>
            <person name="Zhang Q."/>
            <person name="Chen L.X."/>
            <person name="Brandon R.C."/>
            <person name="Rogers Y.H."/>
            <person name="Blazej R.G."/>
            <person name="Champe M."/>
            <person name="Pfeiffer B.D."/>
            <person name="Wan K.H."/>
            <person name="Doyle C."/>
            <person name="Baxter E.G."/>
            <person name="Helt G."/>
            <person name="Nelson C.R."/>
            <person name="Gabor G.L."/>
            <person name="Abril J.F."/>
            <person name="Agbayani A."/>
            <person name="An H.J."/>
            <person name="Andrews-Pfannkoch C."/>
            <person name="Baldwin D."/>
            <person name="Ballew R.M."/>
            <person name="Basu A."/>
            <person name="Baxendale J."/>
            <person name="Bayraktaroglu L."/>
            <person name="Beasley E.M."/>
            <person name="Beeson K.Y."/>
            <person name="Benos P.V."/>
            <person name="Berman B.P."/>
            <person name="Bhandari D."/>
            <person name="Bolshakov S."/>
            <person name="Borkova D."/>
            <person name="Botchan M.R."/>
            <person name="Bouck J."/>
            <person name="Brokstein P."/>
            <person name="Brottier P."/>
            <person name="Burtis K.C."/>
            <person name="Busam D.A."/>
            <person name="Butler H."/>
            <person name="Cadieu E."/>
            <person name="Center A."/>
            <person name="Chandra I."/>
            <person name="Cherry J.M."/>
            <person name="Cawley S."/>
            <person name="Dahlke C."/>
            <person name="Davenport L.B."/>
            <person name="Davies P."/>
            <person name="de Pablos B."/>
            <person name="Delcher A."/>
            <person name="Deng Z."/>
            <person name="Mays A.D."/>
            <person name="Dew I."/>
            <person name="Dietz S.M."/>
            <person name="Dodson K."/>
            <person name="Doup L.E."/>
            <person name="Downes M."/>
            <person name="Dugan-Rocha S."/>
            <person name="Dunkov B.C."/>
            <person name="Dunn P."/>
            <person name="Durbin K.J."/>
            <person name="Evangelista C.C."/>
            <person name="Ferraz C."/>
            <person name="Ferriera S."/>
            <person name="Fleischmann W."/>
            <person name="Fosler C."/>
            <person name="Gabrielian A.E."/>
            <person name="Garg N.S."/>
            <person name="Gelbart W.M."/>
            <person name="Glasser K."/>
            <person name="Glodek A."/>
            <person name="Gong F."/>
            <person name="Gorrell J.H."/>
            <person name="Gu Z."/>
            <person name="Guan P."/>
            <person name="Harris M."/>
            <person name="Harris N.L."/>
            <person name="Harvey D."/>
            <person name="Heiman T.J."/>
            <person name="Hernandez J.R."/>
            <person name="Houck J."/>
            <person name="Hostin D."/>
            <person name="Houston K.A."/>
            <person name="Howland T.J."/>
            <person name="Wei M.H."/>
            <person name="Ibegwam C."/>
            <person name="Jalali M."/>
            <person name="Kalush F."/>
            <person name="Karpen G.H."/>
            <person name="Ke Z."/>
            <person name="Kennison J.A."/>
            <person name="Ketchum K.A."/>
            <person name="Kimmel B.E."/>
            <person name="Kodira C.D."/>
            <person name="Kraft C."/>
            <person name="Kravitz S."/>
            <person name="Kulp D."/>
            <person name="Lai Z."/>
            <person name="Lasko P."/>
            <person name="Lei Y."/>
            <person name="Levitsky A.A."/>
            <person name="Li J."/>
            <person name="Li Z."/>
            <person name="Liang Y."/>
            <person name="Lin X."/>
            <person name="Liu X."/>
            <person name="Mattei B."/>
            <person name="McIntosh T.C."/>
            <person name="McLeod M.P."/>
            <person name="McPherson D."/>
            <person name="Merkulov G."/>
            <person name="Milshina N.V."/>
            <person name="Mobarry C."/>
            <person name="Morris J."/>
            <person name="Moshrefi A."/>
            <person name="Mount S.M."/>
            <person name="Moy M."/>
            <person name="Murphy B."/>
            <person name="Murphy L."/>
            <person name="Muzny D.M."/>
            <person name="Nelson D.L."/>
            <person name="Nelson D.R."/>
            <person name="Nelson K.A."/>
            <person name="Nixon K."/>
            <person name="Nusskern D.R."/>
            <person name="Pacleb J.M."/>
            <person name="Palazzolo M."/>
            <person name="Pittman G.S."/>
            <person name="Pan S."/>
            <person name="Pollard J."/>
            <person name="Puri V."/>
            <person name="Reese M.G."/>
            <person name="Reinert K."/>
            <person name="Remington K."/>
            <person name="Saunders R.D."/>
            <person name="Scheeler F."/>
            <person name="Shen H."/>
            <person name="Shue B.C."/>
            <person name="Siden-Kiamos I."/>
            <person name="Simpson M."/>
            <person name="Skupski M.P."/>
            <person name="Smith T."/>
            <person name="Spier E."/>
            <person name="Spradling A.C."/>
            <person name="Stapleton M."/>
            <person name="Strong R."/>
            <person name="Sun E."/>
            <person name="Svirskas R."/>
            <person name="Tector C."/>
            <person name="Turner R."/>
            <person name="Venter E."/>
            <person name="Wang A.H."/>
            <person name="Wang X."/>
            <person name="Wang Z.Y."/>
            <person name="Wassarman D.A."/>
            <person name="Weinstock G.M."/>
            <person name="Weissenbach J."/>
            <person name="Williams S.M."/>
            <person name="WoodageT"/>
            <person name="Worley K.C."/>
            <person name="Wu D."/>
            <person name="Yang S."/>
            <person name="Yao Q.A."/>
            <person name="Ye J."/>
            <person name="Yeh R.F."/>
            <person name="Zaveri J.S."/>
            <person name="Zhan M."/>
            <person name="Zhang G."/>
            <person name="Zhao Q."/>
            <person name="Zheng L."/>
            <person name="Zheng X.H."/>
            <person name="Zhong F.N."/>
            <person name="Zhong W."/>
            <person name="Zhou X."/>
            <person name="Zhu S."/>
            <person name="Zhu X."/>
            <person name="Smith H.O."/>
            <person name="Gibbs R.A."/>
            <person name="Myers E.W."/>
            <person name="Rubin G.M."/>
            <person name="Venter J.C."/>
        </authorList>
    </citation>
    <scope>NUCLEOTIDE SEQUENCE [LARGE SCALE GENOMIC DNA]</scope>
    <source>
        <strain evidence="8">Berkeley</strain>
    </source>
</reference>
<dbReference type="FunFam" id="3.30.300.130:FF:000004">
    <property type="entry name" value="cytosolic iron-sulfur assembly component 2A"/>
    <property type="match status" value="1"/>
</dbReference>
<dbReference type="KEGG" id="dme:Dmel_CG30152"/>
<feature type="compositionally biased region" description="Low complexity" evidence="3">
    <location>
        <begin position="38"/>
        <end position="54"/>
    </location>
</feature>
<dbReference type="SMR" id="A0A0B4LG04"/>
<dbReference type="CTD" id="246485"/>
<name>A0A0B4LG04_DROME</name>
<dbReference type="PANTHER" id="PTHR12377:SF2">
    <property type="entry name" value="CYTOSOLIC IRON-SULFUR ASSEMBLY COMPONENT 2A"/>
    <property type="match status" value="1"/>
</dbReference>
<reference evidence="5" key="13">
    <citation type="submission" date="2020-04" db="EMBL/GenBank/DDBJ databases">
        <authorList>
            <consortium name="FlyBase"/>
        </authorList>
    </citation>
    <scope>NUCLEOTIDE SEQUENCE</scope>
</reference>
<reference evidence="5" key="7">
    <citation type="submission" date="2006-08" db="EMBL/GenBank/DDBJ databases">
        <authorList>
            <person name="Celniker S."/>
            <person name="Carlson J."/>
            <person name="Wan K."/>
            <person name="Frise E."/>
            <person name="Hoskins R."/>
            <person name="Park S."/>
            <person name="Svirskas R."/>
            <person name="Rubin G."/>
        </authorList>
    </citation>
    <scope>NUCLEOTIDE SEQUENCE</scope>
</reference>
<protein>
    <submittedName>
        <fullName evidence="5">Galla-1, isoform B</fullName>
    </submittedName>
    <submittedName>
        <fullName evidence="6">Galla-1, isoform C</fullName>
    </submittedName>
</protein>
<dbReference type="EMBL" id="AE013599">
    <property type="protein sequence ID" value="AHN56437.1"/>
    <property type="molecule type" value="Genomic_DNA"/>
</dbReference>
<evidence type="ECO:0000256" key="3">
    <source>
        <dbReference type="SAM" id="MobiDB-lite"/>
    </source>
</evidence>